<comment type="caution">
    <text evidence="1">The sequence shown here is derived from an EMBL/GenBank/DDBJ whole genome shotgun (WGS) entry which is preliminary data.</text>
</comment>
<reference evidence="1 2" key="1">
    <citation type="submission" date="2024-09" db="EMBL/GenBank/DDBJ databases">
        <authorList>
            <person name="Sun Q."/>
            <person name="Mori K."/>
        </authorList>
    </citation>
    <scope>NUCLEOTIDE SEQUENCE [LARGE SCALE GENOMIC DNA]</scope>
    <source>
        <strain evidence="1 2">NCAIM B.02610</strain>
    </source>
</reference>
<keyword evidence="2" id="KW-1185">Reference proteome</keyword>
<dbReference type="EMBL" id="JBHLUX010000081">
    <property type="protein sequence ID" value="MFC0472587.1"/>
    <property type="molecule type" value="Genomic_DNA"/>
</dbReference>
<dbReference type="Gene3D" id="3.30.70.270">
    <property type="match status" value="1"/>
</dbReference>
<sequence>MYGKLIRIGRVFLDVTTQKEKEEEFKQLAFYDDLTELPNRKLLEIQLLSLKKQIRKRL</sequence>
<dbReference type="InterPro" id="IPR043128">
    <property type="entry name" value="Rev_trsase/Diguanyl_cyclase"/>
</dbReference>
<protein>
    <submittedName>
        <fullName evidence="1">Uncharacterized protein</fullName>
    </submittedName>
</protein>
<accession>A0ABV6KGY5</accession>
<evidence type="ECO:0000313" key="2">
    <source>
        <dbReference type="Proteomes" id="UP001589838"/>
    </source>
</evidence>
<evidence type="ECO:0000313" key="1">
    <source>
        <dbReference type="EMBL" id="MFC0472587.1"/>
    </source>
</evidence>
<proteinExistence type="predicted"/>
<name>A0ABV6KGY5_9BACI</name>
<organism evidence="1 2">
    <name type="scientific">Halalkalibacter kiskunsagensis</name>
    <dbReference type="NCBI Taxonomy" id="1548599"/>
    <lineage>
        <taxon>Bacteria</taxon>
        <taxon>Bacillati</taxon>
        <taxon>Bacillota</taxon>
        <taxon>Bacilli</taxon>
        <taxon>Bacillales</taxon>
        <taxon>Bacillaceae</taxon>
        <taxon>Halalkalibacter</taxon>
    </lineage>
</organism>
<dbReference type="Proteomes" id="UP001589838">
    <property type="component" value="Unassembled WGS sequence"/>
</dbReference>
<dbReference type="RefSeq" id="WP_335963232.1">
    <property type="nucleotide sequence ID" value="NZ_JAXBLX010000045.1"/>
</dbReference>
<gene>
    <name evidence="1" type="ORF">ACFFHM_19390</name>
</gene>